<keyword evidence="2" id="KW-1185">Reference proteome</keyword>
<comment type="caution">
    <text evidence="1">The sequence shown here is derived from an EMBL/GenBank/DDBJ whole genome shotgun (WGS) entry which is preliminary data.</text>
</comment>
<evidence type="ECO:0000313" key="1">
    <source>
        <dbReference type="EMBL" id="MFC5343105.1"/>
    </source>
</evidence>
<dbReference type="Proteomes" id="UP001596152">
    <property type="component" value="Unassembled WGS sequence"/>
</dbReference>
<evidence type="ECO:0000313" key="2">
    <source>
        <dbReference type="Proteomes" id="UP001596152"/>
    </source>
</evidence>
<reference evidence="2" key="1">
    <citation type="journal article" date="2019" name="Int. J. Syst. Evol. Microbiol.">
        <title>The Global Catalogue of Microorganisms (GCM) 10K type strain sequencing project: providing services to taxonomists for standard genome sequencing and annotation.</title>
        <authorList>
            <consortium name="The Broad Institute Genomics Platform"/>
            <consortium name="The Broad Institute Genome Sequencing Center for Infectious Disease"/>
            <person name="Wu L."/>
            <person name="Ma J."/>
        </authorList>
    </citation>
    <scope>NUCLEOTIDE SEQUENCE [LARGE SCALE GENOMIC DNA]</scope>
    <source>
        <strain evidence="2">JCM 12125</strain>
    </source>
</reference>
<sequence length="121" mass="13481">MRLMGQRWIYRVGATTIHVDNAFDAWGRGNERMVVDGVVHGQATSWMKRSTVIAAPVIVDGIERRFEATVRGGVVRMFCEATLDGAPIEPAGILETDWKGAIDSWPDENAWKAEGWIAKRP</sequence>
<gene>
    <name evidence="1" type="ORF">ACFPIE_04215</name>
</gene>
<proteinExistence type="predicted"/>
<accession>A0ABW0FMX0</accession>
<name>A0ABW0FMX0_9CAUL</name>
<protein>
    <submittedName>
        <fullName evidence="1">Uncharacterized protein</fullName>
    </submittedName>
</protein>
<dbReference type="RefSeq" id="WP_374039099.1">
    <property type="nucleotide sequence ID" value="NZ_CP169082.1"/>
</dbReference>
<dbReference type="EMBL" id="JBHSLF010000009">
    <property type="protein sequence ID" value="MFC5343105.1"/>
    <property type="molecule type" value="Genomic_DNA"/>
</dbReference>
<organism evidence="1 2">
    <name type="scientific">Brevundimonas staleyi</name>
    <dbReference type="NCBI Taxonomy" id="74326"/>
    <lineage>
        <taxon>Bacteria</taxon>
        <taxon>Pseudomonadati</taxon>
        <taxon>Pseudomonadota</taxon>
        <taxon>Alphaproteobacteria</taxon>
        <taxon>Caulobacterales</taxon>
        <taxon>Caulobacteraceae</taxon>
        <taxon>Brevundimonas</taxon>
    </lineage>
</organism>